<proteinExistence type="predicted"/>
<comment type="caution">
    <text evidence="1">The sequence shown here is derived from an EMBL/GenBank/DDBJ whole genome shotgun (WGS) entry which is preliminary data.</text>
</comment>
<dbReference type="EMBL" id="CM037629">
    <property type="protein sequence ID" value="KAH7990036.1"/>
    <property type="molecule type" value="Genomic_DNA"/>
</dbReference>
<evidence type="ECO:0000313" key="1">
    <source>
        <dbReference type="EMBL" id="KAH7990036.1"/>
    </source>
</evidence>
<sequence>MEEREQQCQEFEKELAREKEVLHQQFLRDLTVQDKVTEQSRLDLQRQRESLKALRTQGEVDSAMHQLSVTHLECQTACEADYATQEASLMNFTQDLKEGGELELDPPVLRAIYNHSSPAGPTWAQELLRVEAEINITPKQIQMADPRGATYCQLACANWD</sequence>
<gene>
    <name evidence="1" type="ORF">K3G42_000645</name>
</gene>
<protein>
    <submittedName>
        <fullName evidence="1">Uncharacterized protein</fullName>
    </submittedName>
</protein>
<organism evidence="1 2">
    <name type="scientific">Sphaerodactylus townsendi</name>
    <dbReference type="NCBI Taxonomy" id="933632"/>
    <lineage>
        <taxon>Eukaryota</taxon>
        <taxon>Metazoa</taxon>
        <taxon>Chordata</taxon>
        <taxon>Craniata</taxon>
        <taxon>Vertebrata</taxon>
        <taxon>Euteleostomi</taxon>
        <taxon>Lepidosauria</taxon>
        <taxon>Squamata</taxon>
        <taxon>Bifurcata</taxon>
        <taxon>Gekkota</taxon>
        <taxon>Sphaerodactylidae</taxon>
        <taxon>Sphaerodactylus</taxon>
    </lineage>
</organism>
<keyword evidence="2" id="KW-1185">Reference proteome</keyword>
<name>A0ACB8EBR0_9SAUR</name>
<dbReference type="Proteomes" id="UP000827872">
    <property type="component" value="Linkage Group LG16"/>
</dbReference>
<evidence type="ECO:0000313" key="2">
    <source>
        <dbReference type="Proteomes" id="UP000827872"/>
    </source>
</evidence>
<accession>A0ACB8EBR0</accession>
<reference evidence="1" key="1">
    <citation type="submission" date="2021-08" db="EMBL/GenBank/DDBJ databases">
        <title>The first chromosome-level gecko genome reveals the dynamic sex chromosomes of Neotropical dwarf geckos (Sphaerodactylidae: Sphaerodactylus).</title>
        <authorList>
            <person name="Pinto B.J."/>
            <person name="Keating S.E."/>
            <person name="Gamble T."/>
        </authorList>
    </citation>
    <scope>NUCLEOTIDE SEQUENCE</scope>
    <source>
        <strain evidence="1">TG3544</strain>
    </source>
</reference>